<dbReference type="PANTHER" id="PTHR45973">
    <property type="entry name" value="PROTEIN PHOSPHATASE 1 REGULATORY SUBUNIT SDS22-RELATED"/>
    <property type="match status" value="1"/>
</dbReference>
<dbReference type="InterPro" id="IPR050576">
    <property type="entry name" value="Cilia_flagella_integrity"/>
</dbReference>
<feature type="non-terminal residue" evidence="3">
    <location>
        <position position="1"/>
    </location>
</feature>
<dbReference type="Pfam" id="PF14580">
    <property type="entry name" value="LRR_9"/>
    <property type="match status" value="1"/>
</dbReference>
<comment type="caution">
    <text evidence="3">The sequence shown here is derived from an EMBL/GenBank/DDBJ whole genome shotgun (WGS) entry which is preliminary data.</text>
</comment>
<protein>
    <submittedName>
        <fullName evidence="3">Leucine-rich repeat-containing protein 49</fullName>
    </submittedName>
</protein>
<evidence type="ECO:0000313" key="3">
    <source>
        <dbReference type="EMBL" id="KOO35406.1"/>
    </source>
</evidence>
<dbReference type="SMART" id="SM00365">
    <property type="entry name" value="LRR_SD22"/>
    <property type="match status" value="6"/>
</dbReference>
<dbReference type="InterPro" id="IPR003591">
    <property type="entry name" value="Leu-rich_rpt_typical-subtyp"/>
</dbReference>
<accession>A0A0M0K973</accession>
<reference evidence="4" key="1">
    <citation type="journal article" date="2015" name="PLoS Genet.">
        <title>Genome Sequence and Transcriptome Analyses of Chrysochromulina tobin: Metabolic Tools for Enhanced Algal Fitness in the Prominent Order Prymnesiales (Haptophyceae).</title>
        <authorList>
            <person name="Hovde B.T."/>
            <person name="Deodato C.R."/>
            <person name="Hunsperger H.M."/>
            <person name="Ryken S.A."/>
            <person name="Yost W."/>
            <person name="Jha R.K."/>
            <person name="Patterson J."/>
            <person name="Monnat R.J. Jr."/>
            <person name="Barlow S.B."/>
            <person name="Starkenburg S.R."/>
            <person name="Cattolico R.A."/>
        </authorList>
    </citation>
    <scope>NUCLEOTIDE SEQUENCE</scope>
    <source>
        <strain evidence="4">CCMP291</strain>
    </source>
</reference>
<dbReference type="PROSITE" id="PS51450">
    <property type="entry name" value="LRR"/>
    <property type="match status" value="6"/>
</dbReference>
<dbReference type="OrthoDB" id="1939344at2759"/>
<dbReference type="EMBL" id="JWZX01000883">
    <property type="protein sequence ID" value="KOO35406.1"/>
    <property type="molecule type" value="Genomic_DNA"/>
</dbReference>
<evidence type="ECO:0000256" key="1">
    <source>
        <dbReference type="ARBA" id="ARBA00022614"/>
    </source>
</evidence>
<dbReference type="SMART" id="SM00369">
    <property type="entry name" value="LRR_TYP"/>
    <property type="match status" value="5"/>
</dbReference>
<dbReference type="Pfam" id="PF12799">
    <property type="entry name" value="LRR_4"/>
    <property type="match status" value="2"/>
</dbReference>
<proteinExistence type="predicted"/>
<gene>
    <name evidence="3" type="ORF">Ctob_013117</name>
</gene>
<dbReference type="InterPro" id="IPR032675">
    <property type="entry name" value="LRR_dom_sf"/>
</dbReference>
<dbReference type="PANTHER" id="PTHR45973:SF8">
    <property type="entry name" value="LEUCINE-RICH REPEAT-CONTAINING PROTEIN 49"/>
    <property type="match status" value="1"/>
</dbReference>
<dbReference type="AlphaFoldDB" id="A0A0M0K973"/>
<sequence length="255" mass="27881">APVASVVSRSQAERLASPERLNLDRRGLTACPLLQGEERLRLLNYQNNAIAEISNLHTLPYLIFLDLYNNRISSISGLEGVPSLRVLMLGKNAIRAIERLEKLTKLDVLDLHCNQIGAIDGLSTLSELRVLNLAGNQLRVLNLAGNQIAHLEARRLAGLTSLAELNLRRNLITSVAGVEALPALQRLFLSYNAINTLASVSCLQAAAGLHELALDGNPVASDASYRHAILCIGRSLRHLDLRRVSEDDRRAAQAR</sequence>
<keyword evidence="4" id="KW-1185">Reference proteome</keyword>
<organism evidence="3 4">
    <name type="scientific">Chrysochromulina tobinii</name>
    <dbReference type="NCBI Taxonomy" id="1460289"/>
    <lineage>
        <taxon>Eukaryota</taxon>
        <taxon>Haptista</taxon>
        <taxon>Haptophyta</taxon>
        <taxon>Prymnesiophyceae</taxon>
        <taxon>Prymnesiales</taxon>
        <taxon>Chrysochromulinaceae</taxon>
        <taxon>Chrysochromulina</taxon>
    </lineage>
</organism>
<dbReference type="Gene3D" id="3.80.10.10">
    <property type="entry name" value="Ribonuclease Inhibitor"/>
    <property type="match status" value="2"/>
</dbReference>
<dbReference type="InterPro" id="IPR025875">
    <property type="entry name" value="Leu-rich_rpt_4"/>
</dbReference>
<dbReference type="Proteomes" id="UP000037460">
    <property type="component" value="Unassembled WGS sequence"/>
</dbReference>
<dbReference type="SUPFAM" id="SSF52058">
    <property type="entry name" value="L domain-like"/>
    <property type="match status" value="1"/>
</dbReference>
<name>A0A0M0K973_9EUKA</name>
<evidence type="ECO:0000313" key="4">
    <source>
        <dbReference type="Proteomes" id="UP000037460"/>
    </source>
</evidence>
<dbReference type="InterPro" id="IPR001611">
    <property type="entry name" value="Leu-rich_rpt"/>
</dbReference>
<evidence type="ECO:0000256" key="2">
    <source>
        <dbReference type="ARBA" id="ARBA00022737"/>
    </source>
</evidence>
<keyword evidence="1" id="KW-0433">Leucine-rich repeat</keyword>
<keyword evidence="2" id="KW-0677">Repeat</keyword>